<evidence type="ECO:0000256" key="2">
    <source>
        <dbReference type="ARBA" id="ARBA00022670"/>
    </source>
</evidence>
<comment type="function">
    <text evidence="6">Cotranslationally removes the N-terminal methionine from nascent proteins. The N-terminal methionine is often cleaved when the second residue in the primary sequence is small and uncharged (Met-Ala-, Cys, Gly, Pro, Ser, Thr, or Val).</text>
</comment>
<keyword evidence="1 5" id="KW-0031">Aminopeptidase</keyword>
<dbReference type="Pfam" id="PF04002">
    <property type="entry name" value="RadC"/>
    <property type="match status" value="1"/>
</dbReference>
<dbReference type="PANTHER" id="PTHR43330:SF11">
    <property type="entry name" value="PEPTIDASE M24 DOMAIN-CONTAINING PROTEIN"/>
    <property type="match status" value="1"/>
</dbReference>
<evidence type="ECO:0000256" key="1">
    <source>
        <dbReference type="ARBA" id="ARBA00022438"/>
    </source>
</evidence>
<evidence type="ECO:0000313" key="9">
    <source>
        <dbReference type="EMBL" id="CAD7637662.1"/>
    </source>
</evidence>
<feature type="binding site" evidence="5">
    <location>
        <position position="189"/>
    </location>
    <ligand>
        <name>a divalent metal cation</name>
        <dbReference type="ChEBI" id="CHEBI:60240"/>
        <label>2</label>
        <note>catalytic</note>
    </ligand>
</feature>
<keyword evidence="10" id="KW-1185">Reference proteome</keyword>
<dbReference type="AlphaFoldDB" id="A0A7R9LBG3"/>
<feature type="domain" description="RadC-like JAB" evidence="8">
    <location>
        <begin position="284"/>
        <end position="331"/>
    </location>
</feature>
<feature type="binding site" evidence="5">
    <location>
        <position position="221"/>
    </location>
    <ligand>
        <name>a divalent metal cation</name>
        <dbReference type="ChEBI" id="CHEBI:60240"/>
        <label>2</label>
        <note>catalytic</note>
    </ligand>
</feature>
<dbReference type="Pfam" id="PF00557">
    <property type="entry name" value="Peptidase_M24"/>
    <property type="match status" value="1"/>
</dbReference>
<feature type="domain" description="Peptidase M24" evidence="7">
    <location>
        <begin position="1"/>
        <end position="228"/>
    </location>
</feature>
<gene>
    <name evidence="9" type="ORF">ONB1V03_LOCUS950</name>
</gene>
<evidence type="ECO:0000256" key="6">
    <source>
        <dbReference type="RuleBase" id="RU003653"/>
    </source>
</evidence>
<comment type="similarity">
    <text evidence="5">Belongs to the peptidase M24A family. Methionine aminopeptidase type 1 subfamily.</text>
</comment>
<dbReference type="CDD" id="cd01086">
    <property type="entry name" value="MetAP1"/>
    <property type="match status" value="1"/>
</dbReference>
<dbReference type="Proteomes" id="UP000728032">
    <property type="component" value="Unassembled WGS sequence"/>
</dbReference>
<dbReference type="InterPro" id="IPR000994">
    <property type="entry name" value="Pept_M24"/>
</dbReference>
<dbReference type="GO" id="GO:0006508">
    <property type="term" value="P:proteolysis"/>
    <property type="evidence" value="ECO:0007669"/>
    <property type="project" value="UniProtKB-KW"/>
</dbReference>
<dbReference type="EMBL" id="CAJPVJ010000112">
    <property type="protein sequence ID" value="CAG2161115.1"/>
    <property type="molecule type" value="Genomic_DNA"/>
</dbReference>
<evidence type="ECO:0000256" key="5">
    <source>
        <dbReference type="HAMAP-Rule" id="MF_03174"/>
    </source>
</evidence>
<protein>
    <recommendedName>
        <fullName evidence="6">Methionine aminopeptidase</fullName>
        <ecNumber evidence="6">3.4.11.18</ecNumber>
    </recommendedName>
</protein>
<feature type="binding site" evidence="5">
    <location>
        <position position="93"/>
    </location>
    <ligand>
        <name>a divalent metal cation</name>
        <dbReference type="ChEBI" id="CHEBI:60240"/>
        <label>2</label>
        <note>catalytic</note>
    </ligand>
</feature>
<keyword evidence="3 5" id="KW-0479">Metal-binding</keyword>
<comment type="cofactor">
    <cofactor evidence="5">
        <name>Co(2+)</name>
        <dbReference type="ChEBI" id="CHEBI:48828"/>
    </cofactor>
    <cofactor evidence="5">
        <name>Zn(2+)</name>
        <dbReference type="ChEBI" id="CHEBI:29105"/>
    </cofactor>
    <cofactor evidence="5">
        <name>Mn(2+)</name>
        <dbReference type="ChEBI" id="CHEBI:29035"/>
    </cofactor>
    <cofactor evidence="5">
        <name>Fe(2+)</name>
        <dbReference type="ChEBI" id="CHEBI:29033"/>
    </cofactor>
    <text evidence="5">Binds 2 divalent metal cations per subunit. Has a high-affinity and a low affinity metal-binding site. The true nature of the physiological cofactor is under debate. The enzyme is active with cobalt, zinc, manganese or divalent iron ions. Most likely, methionine aminopeptidases function as mononuclear Fe(2+)-metalloproteases under physiological conditions, and the catalytically relevant metal-binding site has been assigned to the histidine-containing high-affinity site.</text>
</comment>
<dbReference type="Gene3D" id="3.40.140.10">
    <property type="entry name" value="Cytidine Deaminase, domain 2"/>
    <property type="match status" value="1"/>
</dbReference>
<feature type="binding site" evidence="5">
    <location>
        <position position="156"/>
    </location>
    <ligand>
        <name>a divalent metal cation</name>
        <dbReference type="ChEBI" id="CHEBI:60240"/>
        <label>2</label>
        <note>catalytic</note>
    </ligand>
</feature>
<dbReference type="PANTHER" id="PTHR43330">
    <property type="entry name" value="METHIONINE AMINOPEPTIDASE"/>
    <property type="match status" value="1"/>
</dbReference>
<evidence type="ECO:0000313" key="10">
    <source>
        <dbReference type="Proteomes" id="UP000728032"/>
    </source>
</evidence>
<feature type="binding site" evidence="5">
    <location>
        <position position="65"/>
    </location>
    <ligand>
        <name>substrate</name>
    </ligand>
</feature>
<dbReference type="GO" id="GO:0004239">
    <property type="term" value="F:initiator methionyl aminopeptidase activity"/>
    <property type="evidence" value="ECO:0007669"/>
    <property type="project" value="UniProtKB-UniRule"/>
</dbReference>
<evidence type="ECO:0000256" key="3">
    <source>
        <dbReference type="ARBA" id="ARBA00022723"/>
    </source>
</evidence>
<dbReference type="PRINTS" id="PR00599">
    <property type="entry name" value="MAPEPTIDASE"/>
</dbReference>
<proteinExistence type="inferred from homology"/>
<reference evidence="9" key="1">
    <citation type="submission" date="2020-11" db="EMBL/GenBank/DDBJ databases">
        <authorList>
            <person name="Tran Van P."/>
        </authorList>
    </citation>
    <scope>NUCLEOTIDE SEQUENCE</scope>
</reference>
<dbReference type="OrthoDB" id="3209743at2759"/>
<feature type="binding site" evidence="5">
    <location>
        <position position="163"/>
    </location>
    <ligand>
        <name>substrate</name>
    </ligand>
</feature>
<name>A0A7R9LBG3_9ACAR</name>
<comment type="catalytic activity">
    <reaction evidence="5 6">
        <text>Release of N-terminal amino acids, preferentially methionine, from peptides and arylamides.</text>
        <dbReference type="EC" id="3.4.11.18"/>
    </reaction>
</comment>
<dbReference type="Gene3D" id="3.90.230.10">
    <property type="entry name" value="Creatinase/methionine aminopeptidase superfamily"/>
    <property type="match status" value="1"/>
</dbReference>
<sequence>MHVAGRLAAETLDFITDYVKPGVSTNDLDNLCHNFIVNNNAIPAPLNYRGFPKSICTSINHVVCHGIPSDKLLKDGDIINIDVTVIVNGWYGDTSRMYYVGNVGIKQKRLIQVTYDAMMKAIEIVKPGVRLGDIGYVIQNYVEKHDYSVVRDYTGHGIGKIFHTEPTILHYGKANSGEILQEGMFFTIEPMVNVGHYSTILSKLDGWTVTTRDKSLSAQFEHTLGVTKDVLPRYVGHRQRLKKRIITTPPEHIADYELLELILFSAITRKDVKPLAKQLLEQVALLDYLKINMSNMKLEQFRVLFLNKRNVLIGDEILSQGTVDQAYIIIRVEVAILQKLILI</sequence>
<dbReference type="NCBIfam" id="TIGR00500">
    <property type="entry name" value="met_pdase_I"/>
    <property type="match status" value="1"/>
</dbReference>
<dbReference type="HAMAP" id="MF_01974">
    <property type="entry name" value="MetAP_1"/>
    <property type="match status" value="1"/>
</dbReference>
<dbReference type="GO" id="GO:0070006">
    <property type="term" value="F:metalloaminopeptidase activity"/>
    <property type="evidence" value="ECO:0007669"/>
    <property type="project" value="UniProtKB-UniRule"/>
</dbReference>
<keyword evidence="4 5" id="KW-0378">Hydrolase</keyword>
<dbReference type="InterPro" id="IPR001714">
    <property type="entry name" value="Pept_M24_MAP"/>
</dbReference>
<dbReference type="EC" id="3.4.11.18" evidence="6"/>
<feature type="binding site" evidence="5">
    <location>
        <position position="93"/>
    </location>
    <ligand>
        <name>a divalent metal cation</name>
        <dbReference type="ChEBI" id="CHEBI:60240"/>
        <label>1</label>
    </ligand>
</feature>
<dbReference type="EMBL" id="OC914937">
    <property type="protein sequence ID" value="CAD7637662.1"/>
    <property type="molecule type" value="Genomic_DNA"/>
</dbReference>
<evidence type="ECO:0000259" key="7">
    <source>
        <dbReference type="Pfam" id="PF00557"/>
    </source>
</evidence>
<dbReference type="SUPFAM" id="SSF55920">
    <property type="entry name" value="Creatinase/aminopeptidase"/>
    <property type="match status" value="1"/>
</dbReference>
<dbReference type="InterPro" id="IPR002467">
    <property type="entry name" value="Pept_M24A_MAP1"/>
</dbReference>
<dbReference type="GO" id="GO:0046872">
    <property type="term" value="F:metal ion binding"/>
    <property type="evidence" value="ECO:0007669"/>
    <property type="project" value="UniProtKB-UniRule"/>
</dbReference>
<evidence type="ECO:0000256" key="4">
    <source>
        <dbReference type="ARBA" id="ARBA00022801"/>
    </source>
</evidence>
<feature type="binding site" evidence="5">
    <location>
        <position position="82"/>
    </location>
    <ligand>
        <name>a divalent metal cation</name>
        <dbReference type="ChEBI" id="CHEBI:60240"/>
        <label>1</label>
    </ligand>
</feature>
<feature type="binding site" evidence="5">
    <location>
        <position position="221"/>
    </location>
    <ligand>
        <name>a divalent metal cation</name>
        <dbReference type="ChEBI" id="CHEBI:60240"/>
        <label>1</label>
    </ligand>
</feature>
<dbReference type="InterPro" id="IPR025657">
    <property type="entry name" value="RadC_JAB"/>
</dbReference>
<keyword evidence="2 5" id="KW-0645">Protease</keyword>
<dbReference type="PROSITE" id="PS00680">
    <property type="entry name" value="MAP_1"/>
    <property type="match status" value="1"/>
</dbReference>
<dbReference type="InterPro" id="IPR036005">
    <property type="entry name" value="Creatinase/aminopeptidase-like"/>
</dbReference>
<organism evidence="9">
    <name type="scientific">Oppiella nova</name>
    <dbReference type="NCBI Taxonomy" id="334625"/>
    <lineage>
        <taxon>Eukaryota</taxon>
        <taxon>Metazoa</taxon>
        <taxon>Ecdysozoa</taxon>
        <taxon>Arthropoda</taxon>
        <taxon>Chelicerata</taxon>
        <taxon>Arachnida</taxon>
        <taxon>Acari</taxon>
        <taxon>Acariformes</taxon>
        <taxon>Sarcoptiformes</taxon>
        <taxon>Oribatida</taxon>
        <taxon>Brachypylina</taxon>
        <taxon>Oppioidea</taxon>
        <taxon>Oppiidae</taxon>
        <taxon>Oppiella</taxon>
    </lineage>
</organism>
<accession>A0A7R9LBG3</accession>
<evidence type="ECO:0000259" key="8">
    <source>
        <dbReference type="Pfam" id="PF04002"/>
    </source>
</evidence>